<evidence type="ECO:0000256" key="1">
    <source>
        <dbReference type="SAM" id="MobiDB-lite"/>
    </source>
</evidence>
<reference evidence="2" key="1">
    <citation type="submission" date="2022-01" db="EMBL/GenBank/DDBJ databases">
        <authorList>
            <person name="Braso-Vives M."/>
        </authorList>
    </citation>
    <scope>NUCLEOTIDE SEQUENCE</scope>
</reference>
<organism evidence="2 3">
    <name type="scientific">Branchiostoma lanceolatum</name>
    <name type="common">Common lancelet</name>
    <name type="synonym">Amphioxus lanceolatum</name>
    <dbReference type="NCBI Taxonomy" id="7740"/>
    <lineage>
        <taxon>Eukaryota</taxon>
        <taxon>Metazoa</taxon>
        <taxon>Chordata</taxon>
        <taxon>Cephalochordata</taxon>
        <taxon>Leptocardii</taxon>
        <taxon>Amphioxiformes</taxon>
        <taxon>Branchiostomatidae</taxon>
        <taxon>Branchiostoma</taxon>
    </lineage>
</organism>
<name>A0A8J9YV72_BRALA</name>
<dbReference type="AlphaFoldDB" id="A0A8J9YV72"/>
<protein>
    <submittedName>
        <fullName evidence="2">Hypp6587 protein</fullName>
    </submittedName>
</protein>
<keyword evidence="3" id="KW-1185">Reference proteome</keyword>
<sequence>MMGRFYARGQGRDESINMYALSLQEIMKRAERRRGSVLEGGDALLRDRFLDGLRDRDLERQLRQYLRAAVPADSRTFQDIREEALHLSGEWNPQGAGARQNVVLQEQSAIASEIAKVRDETDLPKKNWFPDNIRQADNETSRAWLVEQVGQIVDKRQSRFRGALLEQRHRDVNSDETCRGEYSAVTKLSGSSCIRRNGEYHRSYKMEVANKKRQELKKAQRFDYDTRKEQGTYKSKKSAGQYKAKGNGRAARKKTVGEHSYTRAAEQESSSEYPSDQESDQDCEKL</sequence>
<gene>
    <name evidence="2" type="primary">Hypp6587</name>
    <name evidence="2" type="ORF">BLAG_LOCUS5636</name>
</gene>
<feature type="compositionally biased region" description="Acidic residues" evidence="1">
    <location>
        <begin position="275"/>
        <end position="286"/>
    </location>
</feature>
<dbReference type="EMBL" id="OV696697">
    <property type="protein sequence ID" value="CAH1242336.1"/>
    <property type="molecule type" value="Genomic_DNA"/>
</dbReference>
<dbReference type="Proteomes" id="UP000838412">
    <property type="component" value="Chromosome 12"/>
</dbReference>
<accession>A0A8J9YV72</accession>
<proteinExistence type="predicted"/>
<evidence type="ECO:0000313" key="3">
    <source>
        <dbReference type="Proteomes" id="UP000838412"/>
    </source>
</evidence>
<feature type="region of interest" description="Disordered" evidence="1">
    <location>
        <begin position="228"/>
        <end position="286"/>
    </location>
</feature>
<evidence type="ECO:0000313" key="2">
    <source>
        <dbReference type="EMBL" id="CAH1242336.1"/>
    </source>
</evidence>